<comment type="caution">
    <text evidence="2">The sequence shown here is derived from an EMBL/GenBank/DDBJ whole genome shotgun (WGS) entry which is preliminary data.</text>
</comment>
<gene>
    <name evidence="2" type="ORF">B9T39_01450</name>
</gene>
<dbReference type="PANTHER" id="PTHR18964">
    <property type="entry name" value="ROK (REPRESSOR, ORF, KINASE) FAMILY"/>
    <property type="match status" value="1"/>
</dbReference>
<name>A0A1Y2T003_9BIFI</name>
<evidence type="ECO:0000313" key="3">
    <source>
        <dbReference type="Proteomes" id="UP000243540"/>
    </source>
</evidence>
<dbReference type="Pfam" id="PF00480">
    <property type="entry name" value="ROK"/>
    <property type="match status" value="1"/>
</dbReference>
<accession>A0A1Y2T003</accession>
<proteinExistence type="inferred from homology"/>
<evidence type="ECO:0000313" key="2">
    <source>
        <dbReference type="EMBL" id="OTA30057.1"/>
    </source>
</evidence>
<dbReference type="SUPFAM" id="SSF53067">
    <property type="entry name" value="Actin-like ATPase domain"/>
    <property type="match status" value="1"/>
</dbReference>
<dbReference type="RefSeq" id="WP_086106052.1">
    <property type="nucleotide sequence ID" value="NZ_NEKB01000005.1"/>
</dbReference>
<dbReference type="STRING" id="1160091.B9T39_01450"/>
<comment type="similarity">
    <text evidence="1">Belongs to the ROK (NagC/XylR) family.</text>
</comment>
<protein>
    <submittedName>
        <fullName evidence="2">NagC family transcriptional regulator</fullName>
    </submittedName>
</protein>
<dbReference type="Gene3D" id="3.30.420.40">
    <property type="match status" value="2"/>
</dbReference>
<dbReference type="InterPro" id="IPR000600">
    <property type="entry name" value="ROK"/>
</dbReference>
<dbReference type="Proteomes" id="UP000243540">
    <property type="component" value="Unassembled WGS sequence"/>
</dbReference>
<dbReference type="EMBL" id="NEKC01000002">
    <property type="protein sequence ID" value="OTA30057.1"/>
    <property type="molecule type" value="Genomic_DNA"/>
</dbReference>
<reference evidence="2 3" key="1">
    <citation type="submission" date="2017-04" db="EMBL/GenBank/DDBJ databases">
        <title>Draft genome sequences of Alloscardovia macacae UMA81211 and UMA81212 isolated from the feces of a rhesus macaque (Macaca mulatta).</title>
        <authorList>
            <person name="Albert K."/>
            <person name="Sela D.A."/>
        </authorList>
    </citation>
    <scope>NUCLEOTIDE SEQUENCE [LARGE SCALE GENOMIC DNA]</scope>
    <source>
        <strain evidence="2 3">UMA81212</strain>
    </source>
</reference>
<sequence length="307" mass="31329">MTSQRSESMPSGVRVGIDVGGTKIAGVALAGDGTQVLAEYEVPARQGSEALVEDVLSVVRALSEAPVSIGIGTPGRVNSSTGEVENIANLAVDYVDLGRLVAAATGVEVHVENDVNAAALGVAAQAEAASTVVCLSIGTGIAAGVVRNGVLDRGFSGVVGEVGHVPMEPHRWPCPCGQVGCLETAGSGGAAVRLWPHDTPPMPAIIRRAHDANDPLHMQAVDVRDTVIRAIVDIIDMLAVTVDPEKIILAGGMAKTGQPLLDEICAELSRRAEGSKFITSLHLNDRLALAPSGVPVGAIGAALCGKN</sequence>
<dbReference type="OrthoDB" id="8772678at2"/>
<evidence type="ECO:0000256" key="1">
    <source>
        <dbReference type="ARBA" id="ARBA00006479"/>
    </source>
</evidence>
<organism evidence="2 3">
    <name type="scientific">Alloscardovia macacae</name>
    <dbReference type="NCBI Taxonomy" id="1160091"/>
    <lineage>
        <taxon>Bacteria</taxon>
        <taxon>Bacillati</taxon>
        <taxon>Actinomycetota</taxon>
        <taxon>Actinomycetes</taxon>
        <taxon>Bifidobacteriales</taxon>
        <taxon>Bifidobacteriaceae</taxon>
        <taxon>Alloscardovia</taxon>
    </lineage>
</organism>
<dbReference type="PANTHER" id="PTHR18964:SF169">
    <property type="entry name" value="N-ACETYLMANNOSAMINE KINASE"/>
    <property type="match status" value="1"/>
</dbReference>
<dbReference type="InterPro" id="IPR043129">
    <property type="entry name" value="ATPase_NBD"/>
</dbReference>
<dbReference type="AlphaFoldDB" id="A0A1Y2T003"/>